<dbReference type="NCBIfam" id="TIGR02116">
    <property type="entry name" value="toxin_Txe_YoeB"/>
    <property type="match status" value="1"/>
</dbReference>
<dbReference type="Proteomes" id="UP000199169">
    <property type="component" value="Unassembled WGS sequence"/>
</dbReference>
<protein>
    <recommendedName>
        <fullName evidence="6">Putative mRNA interferase YoeB</fullName>
    </recommendedName>
</protein>
<dbReference type="Pfam" id="PF06769">
    <property type="entry name" value="YoeB_toxin"/>
    <property type="match status" value="1"/>
</dbReference>
<keyword evidence="4" id="KW-0255">Endonuclease</keyword>
<keyword evidence="5" id="KW-0378">Hydrolase</keyword>
<keyword evidence="8" id="KW-1185">Reference proteome</keyword>
<comment type="similarity">
    <text evidence="1">Belongs to the YoeB family.</text>
</comment>
<name>A0A1A8XVB4_9PROT</name>
<evidence type="ECO:0000256" key="4">
    <source>
        <dbReference type="ARBA" id="ARBA00022759"/>
    </source>
</evidence>
<dbReference type="InterPro" id="IPR009614">
    <property type="entry name" value="YoeB_toxin"/>
</dbReference>
<evidence type="ECO:0000256" key="2">
    <source>
        <dbReference type="ARBA" id="ARBA00022649"/>
    </source>
</evidence>
<evidence type="ECO:0000313" key="8">
    <source>
        <dbReference type="Proteomes" id="UP000199169"/>
    </source>
</evidence>
<dbReference type="GO" id="GO:0006401">
    <property type="term" value="P:RNA catabolic process"/>
    <property type="evidence" value="ECO:0007669"/>
    <property type="project" value="InterPro"/>
</dbReference>
<evidence type="ECO:0000256" key="5">
    <source>
        <dbReference type="ARBA" id="ARBA00022801"/>
    </source>
</evidence>
<dbReference type="InterPro" id="IPR035093">
    <property type="entry name" value="RelE/ParE_toxin_dom_sf"/>
</dbReference>
<dbReference type="STRING" id="1860102.ACCAA_580020"/>
<dbReference type="PANTHER" id="PTHR38039:SF1">
    <property type="entry name" value="TOXIN YOEB"/>
    <property type="match status" value="1"/>
</dbReference>
<keyword evidence="2" id="KW-1277">Toxin-antitoxin system</keyword>
<gene>
    <name evidence="7" type="primary">yoeB</name>
    <name evidence="7" type="ORF">ACCAA_580020</name>
</gene>
<evidence type="ECO:0000256" key="3">
    <source>
        <dbReference type="ARBA" id="ARBA00022722"/>
    </source>
</evidence>
<dbReference type="GO" id="GO:0045892">
    <property type="term" value="P:negative regulation of DNA-templated transcription"/>
    <property type="evidence" value="ECO:0007669"/>
    <property type="project" value="TreeGrafter"/>
</dbReference>
<dbReference type="GO" id="GO:0004519">
    <property type="term" value="F:endonuclease activity"/>
    <property type="evidence" value="ECO:0007669"/>
    <property type="project" value="UniProtKB-KW"/>
</dbReference>
<organism evidence="7 8">
    <name type="scientific">Candidatus Accumulibacter aalborgensis</name>
    <dbReference type="NCBI Taxonomy" id="1860102"/>
    <lineage>
        <taxon>Bacteria</taxon>
        <taxon>Pseudomonadati</taxon>
        <taxon>Pseudomonadota</taxon>
        <taxon>Betaproteobacteria</taxon>
        <taxon>Candidatus Accumulibacter</taxon>
    </lineage>
</organism>
<proteinExistence type="inferred from homology"/>
<dbReference type="Gene3D" id="3.30.2310.20">
    <property type="entry name" value="RelE-like"/>
    <property type="match status" value="1"/>
</dbReference>
<dbReference type="GO" id="GO:0016787">
    <property type="term" value="F:hydrolase activity"/>
    <property type="evidence" value="ECO:0007669"/>
    <property type="project" value="UniProtKB-KW"/>
</dbReference>
<evidence type="ECO:0000313" key="7">
    <source>
        <dbReference type="EMBL" id="SBT08532.1"/>
    </source>
</evidence>
<dbReference type="PANTHER" id="PTHR38039">
    <property type="entry name" value="TOXIN YOEB"/>
    <property type="match status" value="1"/>
</dbReference>
<evidence type="ECO:0000256" key="6">
    <source>
        <dbReference type="ARBA" id="ARBA00030388"/>
    </source>
</evidence>
<reference evidence="7 8" key="1">
    <citation type="submission" date="2016-06" db="EMBL/GenBank/DDBJ databases">
        <authorList>
            <person name="Kjaerup R.B."/>
            <person name="Dalgaard T.S."/>
            <person name="Juul-Madsen H.R."/>
        </authorList>
    </citation>
    <scope>NUCLEOTIDE SEQUENCE [LARGE SCALE GENOMIC DNA]</scope>
    <source>
        <strain evidence="7">3</strain>
    </source>
</reference>
<sequence>MMAKVARLAVFQPEFIEDLRYWVETDRRTARRLLELVEAVLGDPFDGIGKPEPLKYLGGDVWSRRITQEHRCVYLVKADRVEFLQGRYHY</sequence>
<dbReference type="EMBL" id="FLQX01000136">
    <property type="protein sequence ID" value="SBT08532.1"/>
    <property type="molecule type" value="Genomic_DNA"/>
</dbReference>
<keyword evidence="3" id="KW-0540">Nuclease</keyword>
<accession>A0A1A8XVB4</accession>
<dbReference type="AlphaFoldDB" id="A0A1A8XVB4"/>
<evidence type="ECO:0000256" key="1">
    <source>
        <dbReference type="ARBA" id="ARBA00008172"/>
    </source>
</evidence>
<dbReference type="SUPFAM" id="SSF143011">
    <property type="entry name" value="RelE-like"/>
    <property type="match status" value="1"/>
</dbReference>